<evidence type="ECO:0000313" key="2">
    <source>
        <dbReference type="Proteomes" id="UP000265520"/>
    </source>
</evidence>
<evidence type="ECO:0000313" key="1">
    <source>
        <dbReference type="EMBL" id="MCI41581.1"/>
    </source>
</evidence>
<reference evidence="1 2" key="1">
    <citation type="journal article" date="2018" name="Front. Plant Sci.">
        <title>Red Clover (Trifolium pratense) and Zigzag Clover (T. medium) - A Picture of Genomic Similarities and Differences.</title>
        <authorList>
            <person name="Dluhosova J."/>
            <person name="Istvanek J."/>
            <person name="Nedelnik J."/>
            <person name="Repkova J."/>
        </authorList>
    </citation>
    <scope>NUCLEOTIDE SEQUENCE [LARGE SCALE GENOMIC DNA]</scope>
    <source>
        <strain evidence="2">cv. 10/8</strain>
        <tissue evidence="1">Leaf</tissue>
    </source>
</reference>
<accession>A0A392RY73</accession>
<sequence length="80" mass="9270">AKSRFCRSGLIPALRAALLRYTQLSFMIPAPRAAPTAPRTIHFHFFPGCCATRRRPKAWKRSKALSYLMKKKELKKMHKK</sequence>
<dbReference type="AlphaFoldDB" id="A0A392RY73"/>
<dbReference type="EMBL" id="LXQA010293945">
    <property type="protein sequence ID" value="MCI41581.1"/>
    <property type="molecule type" value="Genomic_DNA"/>
</dbReference>
<dbReference type="Proteomes" id="UP000265520">
    <property type="component" value="Unassembled WGS sequence"/>
</dbReference>
<proteinExistence type="predicted"/>
<organism evidence="1 2">
    <name type="scientific">Trifolium medium</name>
    <dbReference type="NCBI Taxonomy" id="97028"/>
    <lineage>
        <taxon>Eukaryota</taxon>
        <taxon>Viridiplantae</taxon>
        <taxon>Streptophyta</taxon>
        <taxon>Embryophyta</taxon>
        <taxon>Tracheophyta</taxon>
        <taxon>Spermatophyta</taxon>
        <taxon>Magnoliopsida</taxon>
        <taxon>eudicotyledons</taxon>
        <taxon>Gunneridae</taxon>
        <taxon>Pentapetalae</taxon>
        <taxon>rosids</taxon>
        <taxon>fabids</taxon>
        <taxon>Fabales</taxon>
        <taxon>Fabaceae</taxon>
        <taxon>Papilionoideae</taxon>
        <taxon>50 kb inversion clade</taxon>
        <taxon>NPAAA clade</taxon>
        <taxon>Hologalegina</taxon>
        <taxon>IRL clade</taxon>
        <taxon>Trifolieae</taxon>
        <taxon>Trifolium</taxon>
    </lineage>
</organism>
<feature type="non-terminal residue" evidence="1">
    <location>
        <position position="1"/>
    </location>
</feature>
<name>A0A392RY73_9FABA</name>
<protein>
    <submittedName>
        <fullName evidence="1">Uncharacterized protein</fullName>
    </submittedName>
</protein>
<keyword evidence="2" id="KW-1185">Reference proteome</keyword>
<comment type="caution">
    <text evidence="1">The sequence shown here is derived from an EMBL/GenBank/DDBJ whole genome shotgun (WGS) entry which is preliminary data.</text>
</comment>